<protein>
    <recommendedName>
        <fullName evidence="9">Protein kinase domain-containing protein</fullName>
    </recommendedName>
</protein>
<keyword evidence="11" id="KW-1185">Reference proteome</keyword>
<comment type="caution">
    <text evidence="10">The sequence shown here is derived from an EMBL/GenBank/DDBJ whole genome shotgun (WGS) entry which is preliminary data.</text>
</comment>
<keyword evidence="4" id="KW-0547">Nucleotide-binding</keyword>
<dbReference type="SMART" id="SM00220">
    <property type="entry name" value="S_TKc"/>
    <property type="match status" value="1"/>
</dbReference>
<dbReference type="InterPro" id="IPR011009">
    <property type="entry name" value="Kinase-like_dom_sf"/>
</dbReference>
<evidence type="ECO:0000313" key="11">
    <source>
        <dbReference type="Proteomes" id="UP001217089"/>
    </source>
</evidence>
<dbReference type="InterPro" id="IPR050629">
    <property type="entry name" value="STE20/SPS1-PAK"/>
</dbReference>
<evidence type="ECO:0000256" key="5">
    <source>
        <dbReference type="ARBA" id="ARBA00022777"/>
    </source>
</evidence>
<proteinExistence type="inferred from homology"/>
<comment type="catalytic activity">
    <reaction evidence="7">
        <text>L-threonyl-[protein] + ATP = O-phospho-L-threonyl-[protein] + ADP + H(+)</text>
        <dbReference type="Rhea" id="RHEA:46608"/>
        <dbReference type="Rhea" id="RHEA-COMP:11060"/>
        <dbReference type="Rhea" id="RHEA-COMP:11605"/>
        <dbReference type="ChEBI" id="CHEBI:15378"/>
        <dbReference type="ChEBI" id="CHEBI:30013"/>
        <dbReference type="ChEBI" id="CHEBI:30616"/>
        <dbReference type="ChEBI" id="CHEBI:61977"/>
        <dbReference type="ChEBI" id="CHEBI:456216"/>
        <dbReference type="EC" id="2.7.11.1"/>
    </reaction>
</comment>
<dbReference type="Proteomes" id="UP001217089">
    <property type="component" value="Unassembled WGS sequence"/>
</dbReference>
<keyword evidence="5" id="KW-0418">Kinase</keyword>
<evidence type="ECO:0000256" key="3">
    <source>
        <dbReference type="ARBA" id="ARBA00022679"/>
    </source>
</evidence>
<evidence type="ECO:0000256" key="2">
    <source>
        <dbReference type="ARBA" id="ARBA00022527"/>
    </source>
</evidence>
<evidence type="ECO:0000256" key="6">
    <source>
        <dbReference type="ARBA" id="ARBA00022840"/>
    </source>
</evidence>
<evidence type="ECO:0000256" key="1">
    <source>
        <dbReference type="ARBA" id="ARBA00008874"/>
    </source>
</evidence>
<evidence type="ECO:0000256" key="7">
    <source>
        <dbReference type="ARBA" id="ARBA00047899"/>
    </source>
</evidence>
<sequence length="401" mass="46325">MINKLTASEQENVRALLKDITTGKAVLGKDKKGRPIIQYHEQLNWDVSNANTIARPGTDEDDKEKKTTAFLEMIESMKVEKRPRGVLLDGTKIELRSGEYREGKDFENTEETLGKGNIAGDIKVVYDKKKKIKHALKIILLSAFRVEEIQAWVDINESGICPQLYLSHLEGNSVLIHMEILKKAITLRDITDTHMDKLWDENQELPKLFSLYIFHKLLDTVQKMHAKGWAHKDLHAGNAMLQEQDGSLKVKVLDFGQAQDERDDLKGSSENISEDVKKDYADIVKMFSGFYTGDELIGTNMWELWKKKLEEMPEKDRLEIEEIKRLMDVQELKDRIKKKLKHCLNDLNMDEESFKKTVIQILFGESKPMTGHDYNVNIEQADGVDMEKFNEETKKMLELRD</sequence>
<comment type="catalytic activity">
    <reaction evidence="8">
        <text>L-seryl-[protein] + ATP = O-phospho-L-seryl-[protein] + ADP + H(+)</text>
        <dbReference type="Rhea" id="RHEA:17989"/>
        <dbReference type="Rhea" id="RHEA-COMP:9863"/>
        <dbReference type="Rhea" id="RHEA-COMP:11604"/>
        <dbReference type="ChEBI" id="CHEBI:15378"/>
        <dbReference type="ChEBI" id="CHEBI:29999"/>
        <dbReference type="ChEBI" id="CHEBI:30616"/>
        <dbReference type="ChEBI" id="CHEBI:83421"/>
        <dbReference type="ChEBI" id="CHEBI:456216"/>
        <dbReference type="EC" id="2.7.11.1"/>
    </reaction>
</comment>
<keyword evidence="6" id="KW-0067">ATP-binding</keyword>
<gene>
    <name evidence="10" type="ORF">KUTeg_014728</name>
</gene>
<evidence type="ECO:0000313" key="10">
    <source>
        <dbReference type="EMBL" id="KAJ8307720.1"/>
    </source>
</evidence>
<keyword evidence="3" id="KW-0808">Transferase</keyword>
<dbReference type="Gene3D" id="3.30.200.20">
    <property type="entry name" value="Phosphorylase Kinase, domain 1"/>
    <property type="match status" value="1"/>
</dbReference>
<dbReference type="EMBL" id="JARBDR010000741">
    <property type="protein sequence ID" value="KAJ8307720.1"/>
    <property type="molecule type" value="Genomic_DNA"/>
</dbReference>
<dbReference type="InterPro" id="IPR000719">
    <property type="entry name" value="Prot_kinase_dom"/>
</dbReference>
<accession>A0ABQ9EVI6</accession>
<evidence type="ECO:0000256" key="8">
    <source>
        <dbReference type="ARBA" id="ARBA00048679"/>
    </source>
</evidence>
<dbReference type="PROSITE" id="PS50011">
    <property type="entry name" value="PROTEIN_KINASE_DOM"/>
    <property type="match status" value="1"/>
</dbReference>
<organism evidence="10 11">
    <name type="scientific">Tegillarca granosa</name>
    <name type="common">Malaysian cockle</name>
    <name type="synonym">Anadara granosa</name>
    <dbReference type="NCBI Taxonomy" id="220873"/>
    <lineage>
        <taxon>Eukaryota</taxon>
        <taxon>Metazoa</taxon>
        <taxon>Spiralia</taxon>
        <taxon>Lophotrochozoa</taxon>
        <taxon>Mollusca</taxon>
        <taxon>Bivalvia</taxon>
        <taxon>Autobranchia</taxon>
        <taxon>Pteriomorphia</taxon>
        <taxon>Arcoida</taxon>
        <taxon>Arcoidea</taxon>
        <taxon>Arcidae</taxon>
        <taxon>Tegillarca</taxon>
    </lineage>
</organism>
<comment type="similarity">
    <text evidence="1">Belongs to the protein kinase superfamily. STE Ser/Thr protein kinase family. STE20 subfamily.</text>
</comment>
<dbReference type="PANTHER" id="PTHR48012:SF10">
    <property type="entry name" value="FI20177P1"/>
    <property type="match status" value="1"/>
</dbReference>
<dbReference type="PANTHER" id="PTHR48012">
    <property type="entry name" value="STERILE20-LIKE KINASE, ISOFORM B-RELATED"/>
    <property type="match status" value="1"/>
</dbReference>
<evidence type="ECO:0000259" key="9">
    <source>
        <dbReference type="PROSITE" id="PS50011"/>
    </source>
</evidence>
<evidence type="ECO:0000256" key="4">
    <source>
        <dbReference type="ARBA" id="ARBA00022741"/>
    </source>
</evidence>
<dbReference type="Pfam" id="PF06293">
    <property type="entry name" value="Kdo"/>
    <property type="match status" value="1"/>
</dbReference>
<dbReference type="SUPFAM" id="SSF56112">
    <property type="entry name" value="Protein kinase-like (PK-like)"/>
    <property type="match status" value="1"/>
</dbReference>
<name>A0ABQ9EVI6_TEGGR</name>
<keyword evidence="2" id="KW-0723">Serine/threonine-protein kinase</keyword>
<feature type="domain" description="Protein kinase" evidence="9">
    <location>
        <begin position="107"/>
        <end position="375"/>
    </location>
</feature>
<dbReference type="Gene3D" id="1.10.510.10">
    <property type="entry name" value="Transferase(Phosphotransferase) domain 1"/>
    <property type="match status" value="1"/>
</dbReference>
<reference evidence="10 11" key="1">
    <citation type="submission" date="2022-12" db="EMBL/GenBank/DDBJ databases">
        <title>Chromosome-level genome of Tegillarca granosa.</title>
        <authorList>
            <person name="Kim J."/>
        </authorList>
    </citation>
    <scope>NUCLEOTIDE SEQUENCE [LARGE SCALE GENOMIC DNA]</scope>
    <source>
        <strain evidence="10">Teg-2019</strain>
        <tissue evidence="10">Adductor muscle</tissue>
    </source>
</reference>